<protein>
    <submittedName>
        <fullName evidence="1">Uncharacterized protein</fullName>
    </submittedName>
</protein>
<gene>
    <name evidence="1" type="ORF">AW736_22925</name>
</gene>
<keyword evidence="2" id="KW-1185">Reference proteome</keyword>
<name>A0A178IBM8_9BACT</name>
<dbReference type="EMBL" id="LRRQ01000171">
    <property type="protein sequence ID" value="OAM87424.1"/>
    <property type="molecule type" value="Genomic_DNA"/>
</dbReference>
<proteinExistence type="predicted"/>
<evidence type="ECO:0000313" key="2">
    <source>
        <dbReference type="Proteomes" id="UP000078486"/>
    </source>
</evidence>
<evidence type="ECO:0000313" key="1">
    <source>
        <dbReference type="EMBL" id="OAM87424.1"/>
    </source>
</evidence>
<sequence>MTAEDSIATEVNEHTVRDGLFARVGMDWLTEIGKYFAGHNMCRELPARTGRCGTLQHKQAQVDSDLRVAFTFLTEP</sequence>
<reference evidence="1 2" key="1">
    <citation type="submission" date="2016-01" db="EMBL/GenBank/DDBJ databases">
        <title>High potential of lignocellulose degradation of a new Verrucomicrobia species.</title>
        <authorList>
            <person name="Wang Y."/>
            <person name="Shi Y."/>
            <person name="Qiu Z."/>
            <person name="Liu S."/>
            <person name="Yang H."/>
        </authorList>
    </citation>
    <scope>NUCLEOTIDE SEQUENCE [LARGE SCALE GENOMIC DNA]</scope>
    <source>
        <strain evidence="1 2">TSB47</strain>
    </source>
</reference>
<dbReference type="AlphaFoldDB" id="A0A178IBM8"/>
<dbReference type="Proteomes" id="UP000078486">
    <property type="component" value="Unassembled WGS sequence"/>
</dbReference>
<accession>A0A178IBM8</accession>
<organism evidence="1 2">
    <name type="scientific">Termitidicoccus mucosus</name>
    <dbReference type="NCBI Taxonomy" id="1184151"/>
    <lineage>
        <taxon>Bacteria</taxon>
        <taxon>Pseudomonadati</taxon>
        <taxon>Verrucomicrobiota</taxon>
        <taxon>Opitutia</taxon>
        <taxon>Opitutales</taxon>
        <taxon>Opitutaceae</taxon>
        <taxon>Termitidicoccus</taxon>
    </lineage>
</organism>
<comment type="caution">
    <text evidence="1">The sequence shown here is derived from an EMBL/GenBank/DDBJ whole genome shotgun (WGS) entry which is preliminary data.</text>
</comment>